<dbReference type="SUPFAM" id="SSF48452">
    <property type="entry name" value="TPR-like"/>
    <property type="match status" value="1"/>
</dbReference>
<feature type="repeat" description="TPR" evidence="3">
    <location>
        <begin position="69"/>
        <end position="102"/>
    </location>
</feature>
<keyword evidence="1" id="KW-0677">Repeat</keyword>
<dbReference type="Gene3D" id="1.25.40.10">
    <property type="entry name" value="Tetratricopeptide repeat domain"/>
    <property type="match status" value="2"/>
</dbReference>
<evidence type="ECO:0000313" key="6">
    <source>
        <dbReference type="Proteomes" id="UP001236663"/>
    </source>
</evidence>
<proteinExistence type="predicted"/>
<evidence type="ECO:0000256" key="1">
    <source>
        <dbReference type="ARBA" id="ARBA00022737"/>
    </source>
</evidence>
<keyword evidence="6" id="KW-1185">Reference proteome</keyword>
<comment type="caution">
    <text evidence="5">The sequence shown here is derived from an EMBL/GenBank/DDBJ whole genome shotgun (WGS) entry which is preliminary data.</text>
</comment>
<dbReference type="Pfam" id="PF13181">
    <property type="entry name" value="TPR_8"/>
    <property type="match status" value="1"/>
</dbReference>
<evidence type="ECO:0000256" key="3">
    <source>
        <dbReference type="PROSITE-ProRule" id="PRU00339"/>
    </source>
</evidence>
<dbReference type="Proteomes" id="UP001236663">
    <property type="component" value="Unassembled WGS sequence"/>
</dbReference>
<feature type="repeat" description="TPR" evidence="3">
    <location>
        <begin position="35"/>
        <end position="68"/>
    </location>
</feature>
<dbReference type="PANTHER" id="PTHR44858">
    <property type="entry name" value="TETRATRICOPEPTIDE REPEAT PROTEIN 6"/>
    <property type="match status" value="1"/>
</dbReference>
<reference evidence="6" key="1">
    <citation type="journal article" date="2019" name="Int. J. Syst. Evol. Microbiol.">
        <title>The Global Catalogue of Microorganisms (GCM) 10K type strain sequencing project: providing services to taxonomists for standard genome sequencing and annotation.</title>
        <authorList>
            <consortium name="The Broad Institute Genomics Platform"/>
            <consortium name="The Broad Institute Genome Sequencing Center for Infectious Disease"/>
            <person name="Wu L."/>
            <person name="Ma J."/>
        </authorList>
    </citation>
    <scope>NUCLEOTIDE SEQUENCE [LARGE SCALE GENOMIC DNA]</scope>
    <source>
        <strain evidence="6">CECT 7706</strain>
    </source>
</reference>
<evidence type="ECO:0000256" key="4">
    <source>
        <dbReference type="SAM" id="MobiDB-lite"/>
    </source>
</evidence>
<gene>
    <name evidence="5" type="ORF">QWZ15_20465</name>
</gene>
<protein>
    <submittedName>
        <fullName evidence="5">Tetratricopeptide repeat protein</fullName>
    </submittedName>
</protein>
<dbReference type="InterPro" id="IPR019734">
    <property type="entry name" value="TPR_rpt"/>
</dbReference>
<dbReference type="InterPro" id="IPR050498">
    <property type="entry name" value="Ycf3"/>
</dbReference>
<evidence type="ECO:0000313" key="5">
    <source>
        <dbReference type="EMBL" id="MDN3690207.1"/>
    </source>
</evidence>
<accession>A0ABT8CDQ6</accession>
<feature type="region of interest" description="Disordered" evidence="4">
    <location>
        <begin position="166"/>
        <end position="188"/>
    </location>
</feature>
<dbReference type="EMBL" id="JAUFQS010000047">
    <property type="protein sequence ID" value="MDN3690207.1"/>
    <property type="molecule type" value="Genomic_DNA"/>
</dbReference>
<organism evidence="5 6">
    <name type="scientific">Cyclobacterium jeungdonense</name>
    <dbReference type="NCBI Taxonomy" id="708087"/>
    <lineage>
        <taxon>Bacteria</taxon>
        <taxon>Pseudomonadati</taxon>
        <taxon>Bacteroidota</taxon>
        <taxon>Cytophagia</taxon>
        <taxon>Cytophagales</taxon>
        <taxon>Cyclobacteriaceae</taxon>
        <taxon>Cyclobacterium</taxon>
    </lineage>
</organism>
<dbReference type="SMART" id="SM00028">
    <property type="entry name" value="TPR"/>
    <property type="match status" value="4"/>
</dbReference>
<dbReference type="PANTHER" id="PTHR44858:SF1">
    <property type="entry name" value="UDP-N-ACETYLGLUCOSAMINE--PEPTIDE N-ACETYLGLUCOSAMINYLTRANSFERASE SPINDLY-RELATED"/>
    <property type="match status" value="1"/>
</dbReference>
<sequence>MVKTLETGITYYKEGKFEEALQVFDRLVNLEGPQAQYLHYRARIQSRLGALDQAINDFDALMELEPYNTTFISDRAVVLHLLKRNDEAMHAFDQALNLDPKNPYRYSSRAYFKDRIGDFQGAIADYERAIALDPEDAIAQNNKGMIEEKLGYLSASKRSFSVADELTGHSPAKPTEPNLENGTGPRAGSVPFQLEDSGKSNGLAHFFATLKKIVTDKETRNEFKTFILTKIKGS</sequence>
<dbReference type="PROSITE" id="PS50005">
    <property type="entry name" value="TPR"/>
    <property type="match status" value="3"/>
</dbReference>
<keyword evidence="2 3" id="KW-0802">TPR repeat</keyword>
<dbReference type="Pfam" id="PF13432">
    <property type="entry name" value="TPR_16"/>
    <property type="match status" value="1"/>
</dbReference>
<dbReference type="Pfam" id="PF13414">
    <property type="entry name" value="TPR_11"/>
    <property type="match status" value="1"/>
</dbReference>
<dbReference type="RefSeq" id="WP_163383287.1">
    <property type="nucleotide sequence ID" value="NZ_JAUFQS010000047.1"/>
</dbReference>
<feature type="repeat" description="TPR" evidence="3">
    <location>
        <begin position="103"/>
        <end position="136"/>
    </location>
</feature>
<name>A0ABT8CDQ6_9BACT</name>
<evidence type="ECO:0000256" key="2">
    <source>
        <dbReference type="ARBA" id="ARBA00022803"/>
    </source>
</evidence>
<dbReference type="InterPro" id="IPR011990">
    <property type="entry name" value="TPR-like_helical_dom_sf"/>
</dbReference>